<dbReference type="InterPro" id="IPR006121">
    <property type="entry name" value="HMA_dom"/>
</dbReference>
<reference evidence="2" key="1">
    <citation type="submission" date="2021-08" db="EMBL/GenBank/DDBJ databases">
        <title>Flavobacterium sp. strain CC-SYL302.</title>
        <authorList>
            <person name="Lin S.-Y."/>
            <person name="Lee T.-H."/>
            <person name="Young C.-C."/>
        </authorList>
    </citation>
    <scope>NUCLEOTIDE SEQUENCE</scope>
    <source>
        <strain evidence="2">CC-SYL302</strain>
    </source>
</reference>
<dbReference type="InterPro" id="IPR036163">
    <property type="entry name" value="HMA_dom_sf"/>
</dbReference>
<dbReference type="RefSeq" id="WP_264432721.1">
    <property type="nucleotide sequence ID" value="NZ_CP081495.1"/>
</dbReference>
<proteinExistence type="predicted"/>
<dbReference type="Gene3D" id="3.30.70.100">
    <property type="match status" value="1"/>
</dbReference>
<name>A0ABY6LYS8_9FLAO</name>
<evidence type="ECO:0000259" key="1">
    <source>
        <dbReference type="PROSITE" id="PS50846"/>
    </source>
</evidence>
<accession>A0ABY6LYS8</accession>
<dbReference type="Pfam" id="PF00403">
    <property type="entry name" value="HMA"/>
    <property type="match status" value="1"/>
</dbReference>
<keyword evidence="3" id="KW-1185">Reference proteome</keyword>
<gene>
    <name evidence="2" type="ORF">K5I29_09200</name>
</gene>
<evidence type="ECO:0000313" key="2">
    <source>
        <dbReference type="EMBL" id="UYW00702.1"/>
    </source>
</evidence>
<dbReference type="EMBL" id="CP081495">
    <property type="protein sequence ID" value="UYW00702.1"/>
    <property type="molecule type" value="Genomic_DNA"/>
</dbReference>
<protein>
    <submittedName>
        <fullName evidence="2">Heavy-metal-associated domain-containing protein</fullName>
    </submittedName>
</protein>
<sequence length="69" mass="7718">MKKVTYKSNINCGSCVAKVTPVLNQLEVVKSWHVDTDNPAKLLTIESEDEVTDEVKAALRQVGFKIEKQ</sequence>
<organism evidence="2 3">
    <name type="scientific">Flavobacterium agricola</name>
    <dbReference type="NCBI Taxonomy" id="2870839"/>
    <lineage>
        <taxon>Bacteria</taxon>
        <taxon>Pseudomonadati</taxon>
        <taxon>Bacteroidota</taxon>
        <taxon>Flavobacteriia</taxon>
        <taxon>Flavobacteriales</taxon>
        <taxon>Flavobacteriaceae</taxon>
        <taxon>Flavobacterium</taxon>
    </lineage>
</organism>
<feature type="domain" description="HMA" evidence="1">
    <location>
        <begin position="1"/>
        <end position="67"/>
    </location>
</feature>
<dbReference type="SUPFAM" id="SSF55008">
    <property type="entry name" value="HMA, heavy metal-associated domain"/>
    <property type="match status" value="1"/>
</dbReference>
<dbReference type="PROSITE" id="PS50846">
    <property type="entry name" value="HMA_2"/>
    <property type="match status" value="1"/>
</dbReference>
<dbReference type="CDD" id="cd00371">
    <property type="entry name" value="HMA"/>
    <property type="match status" value="1"/>
</dbReference>
<dbReference type="Proteomes" id="UP001163328">
    <property type="component" value="Chromosome"/>
</dbReference>
<evidence type="ECO:0000313" key="3">
    <source>
        <dbReference type="Proteomes" id="UP001163328"/>
    </source>
</evidence>